<comment type="similarity">
    <text evidence="1">Belongs to the YciI family.</text>
</comment>
<dbReference type="PANTHER" id="PTHR35174">
    <property type="entry name" value="BLL7171 PROTEIN-RELATED"/>
    <property type="match status" value="1"/>
</dbReference>
<proteinExistence type="inferred from homology"/>
<dbReference type="EMBL" id="WHPC01000019">
    <property type="protein sequence ID" value="MPV36822.1"/>
    <property type="molecule type" value="Genomic_DNA"/>
</dbReference>
<comment type="caution">
    <text evidence="3">The sequence shown here is derived from an EMBL/GenBank/DDBJ whole genome shotgun (WGS) entry which is preliminary data.</text>
</comment>
<dbReference type="PANTHER" id="PTHR35174:SF3">
    <property type="entry name" value="BLL7171 PROTEIN"/>
    <property type="match status" value="1"/>
</dbReference>
<dbReference type="SUPFAM" id="SSF54909">
    <property type="entry name" value="Dimeric alpha+beta barrel"/>
    <property type="match status" value="1"/>
</dbReference>
<evidence type="ECO:0000256" key="1">
    <source>
        <dbReference type="ARBA" id="ARBA00007689"/>
    </source>
</evidence>
<dbReference type="RefSeq" id="WP_152194497.1">
    <property type="nucleotide sequence ID" value="NZ_VUKD01000002.1"/>
</dbReference>
<dbReference type="AlphaFoldDB" id="A0A6N7EEH2"/>
<dbReference type="OrthoDB" id="668782at2"/>
<protein>
    <recommendedName>
        <fullName evidence="2">YCII-related domain-containing protein</fullName>
    </recommendedName>
</protein>
<evidence type="ECO:0000259" key="2">
    <source>
        <dbReference type="Pfam" id="PF03795"/>
    </source>
</evidence>
<dbReference type="InterPro" id="IPR011008">
    <property type="entry name" value="Dimeric_a/b-barrel"/>
</dbReference>
<dbReference type="Proteomes" id="UP000437709">
    <property type="component" value="Unassembled WGS sequence"/>
</dbReference>
<reference evidence="3 4" key="1">
    <citation type="submission" date="2019-10" db="EMBL/GenBank/DDBJ databases">
        <title>Georgenia wutianyii sp. nov. and Georgenia yuyongxinii sp. nov. isolated from plateau pika (Ochotona curzoniae) in the Qinghai-Tibet plateau of China.</title>
        <authorList>
            <person name="Tian Z."/>
        </authorList>
    </citation>
    <scope>NUCLEOTIDE SEQUENCE [LARGE SCALE GENOMIC DNA]</scope>
    <source>
        <strain evidence="3 4">JCM 19765</strain>
    </source>
</reference>
<organism evidence="3 4">
    <name type="scientific">Georgenia subflava</name>
    <dbReference type="NCBI Taxonomy" id="1622177"/>
    <lineage>
        <taxon>Bacteria</taxon>
        <taxon>Bacillati</taxon>
        <taxon>Actinomycetota</taxon>
        <taxon>Actinomycetes</taxon>
        <taxon>Micrococcales</taxon>
        <taxon>Bogoriellaceae</taxon>
        <taxon>Georgenia</taxon>
    </lineage>
</organism>
<gene>
    <name evidence="3" type="ORF">GB881_07075</name>
</gene>
<keyword evidence="4" id="KW-1185">Reference proteome</keyword>
<feature type="domain" description="YCII-related" evidence="2">
    <location>
        <begin position="27"/>
        <end position="119"/>
    </location>
</feature>
<accession>A0A6N7EEH2</accession>
<dbReference type="Pfam" id="PF03795">
    <property type="entry name" value="YCII"/>
    <property type="match status" value="1"/>
</dbReference>
<sequence length="125" mass="13331">MTQYFLTMPHDSATEPTMASMRESDPAELEAVMTAVDEFNTALTDSGALLFAGGLTPPSTAKTVDTTSGQTRVLDEPFVEASAYVGGFWVIEAADEATALEWATRASLAVQSRIEVRALQEAPAE</sequence>
<dbReference type="InterPro" id="IPR005545">
    <property type="entry name" value="YCII"/>
</dbReference>
<evidence type="ECO:0000313" key="3">
    <source>
        <dbReference type="EMBL" id="MPV36822.1"/>
    </source>
</evidence>
<evidence type="ECO:0000313" key="4">
    <source>
        <dbReference type="Proteomes" id="UP000437709"/>
    </source>
</evidence>
<name>A0A6N7EEH2_9MICO</name>
<dbReference type="Gene3D" id="3.30.70.1060">
    <property type="entry name" value="Dimeric alpha+beta barrel"/>
    <property type="match status" value="1"/>
</dbReference>